<reference evidence="2 3" key="1">
    <citation type="submission" date="2024-04" db="EMBL/GenBank/DDBJ databases">
        <title>Novel species of the genus Ideonella isolated from streams.</title>
        <authorList>
            <person name="Lu H."/>
        </authorList>
    </citation>
    <scope>NUCLEOTIDE SEQUENCE [LARGE SCALE GENOMIC DNA]</scope>
    <source>
        <strain evidence="2 3">DXS22W</strain>
    </source>
</reference>
<keyword evidence="3" id="KW-1185">Reference proteome</keyword>
<dbReference type="InterPro" id="IPR036237">
    <property type="entry name" value="Xyl_isomerase-like_sf"/>
</dbReference>
<evidence type="ECO:0000313" key="2">
    <source>
        <dbReference type="EMBL" id="MEK8052930.1"/>
    </source>
</evidence>
<gene>
    <name evidence="2" type="ORF">AACH10_21945</name>
</gene>
<protein>
    <submittedName>
        <fullName evidence="2">TIM barrel protein</fullName>
    </submittedName>
</protein>
<dbReference type="SUPFAM" id="SSF51658">
    <property type="entry name" value="Xylose isomerase-like"/>
    <property type="match status" value="1"/>
</dbReference>
<dbReference type="PANTHER" id="PTHR12110:SF48">
    <property type="entry name" value="BLL3656 PROTEIN"/>
    <property type="match status" value="1"/>
</dbReference>
<dbReference type="Proteomes" id="UP001365405">
    <property type="component" value="Unassembled WGS sequence"/>
</dbReference>
<feature type="domain" description="Xylose isomerase-like TIM barrel" evidence="1">
    <location>
        <begin position="23"/>
        <end position="252"/>
    </location>
</feature>
<comment type="caution">
    <text evidence="2">The sequence shown here is derived from an EMBL/GenBank/DDBJ whole genome shotgun (WGS) entry which is preliminary data.</text>
</comment>
<accession>A0ABU9CM84</accession>
<sequence length="272" mass="28799">MSRAYSLAALTVLELTPPEMVRCAAEAGYSHVGIRLLPATPTEPQYDLVGDTPLLREVLRRLADTGVQVLDAEIFRLKPETVVADCEPAIATAARLGASELLVAGNDPDEARLTERFAVLCELAARYRLGANLEFMSWTDAKNLTQAARIVAAAGQPNGAVLIDAFHLSRSGSRIADIAAMPAHHLRYLQLGDVPAAMPATEAEVLAEARAERRFPGDGGLDLVGLLRAVPATLPISLEVPTATLAKTVGAVERARRALAAAKRVVATAEAV</sequence>
<name>A0ABU9CM84_9BURK</name>
<evidence type="ECO:0000259" key="1">
    <source>
        <dbReference type="Pfam" id="PF01261"/>
    </source>
</evidence>
<dbReference type="RefSeq" id="WP_341412664.1">
    <property type="nucleotide sequence ID" value="NZ_JBBUTH010000010.1"/>
</dbReference>
<dbReference type="EMBL" id="JBBUTH010000010">
    <property type="protein sequence ID" value="MEK8052930.1"/>
    <property type="molecule type" value="Genomic_DNA"/>
</dbReference>
<organism evidence="2 3">
    <name type="scientific">Pseudaquabacterium inlustre</name>
    <dbReference type="NCBI Taxonomy" id="2984192"/>
    <lineage>
        <taxon>Bacteria</taxon>
        <taxon>Pseudomonadati</taxon>
        <taxon>Pseudomonadota</taxon>
        <taxon>Betaproteobacteria</taxon>
        <taxon>Burkholderiales</taxon>
        <taxon>Sphaerotilaceae</taxon>
        <taxon>Pseudaquabacterium</taxon>
    </lineage>
</organism>
<dbReference type="InterPro" id="IPR050312">
    <property type="entry name" value="IolE/XylAMocC-like"/>
</dbReference>
<dbReference type="InterPro" id="IPR013022">
    <property type="entry name" value="Xyl_isomerase-like_TIM-brl"/>
</dbReference>
<proteinExistence type="predicted"/>
<evidence type="ECO:0000313" key="3">
    <source>
        <dbReference type="Proteomes" id="UP001365405"/>
    </source>
</evidence>
<dbReference type="PANTHER" id="PTHR12110">
    <property type="entry name" value="HYDROXYPYRUVATE ISOMERASE"/>
    <property type="match status" value="1"/>
</dbReference>
<dbReference type="Gene3D" id="3.20.20.150">
    <property type="entry name" value="Divalent-metal-dependent TIM barrel enzymes"/>
    <property type="match status" value="1"/>
</dbReference>
<dbReference type="Pfam" id="PF01261">
    <property type="entry name" value="AP_endonuc_2"/>
    <property type="match status" value="1"/>
</dbReference>